<dbReference type="Pfam" id="PF06594">
    <property type="entry name" value="HCBP_related"/>
    <property type="match status" value="3"/>
</dbReference>
<reference evidence="6 7" key="1">
    <citation type="journal article" date="2019" name="Int. J. Syst. Evol. Microbiol.">
        <title>The Draft Whole-Genome Sequence of the Antibiotic Producer Empedobacter haloabium ATCC 31962 Provides Indications for Its Taxonomic Reclassification.</title>
        <authorList>
            <person name="Miess H."/>
            <person name="Arlt P."/>
            <person name="Apel A.K."/>
            <person name="Weber T."/>
            <person name="Nieselt K."/>
            <person name="Hanssen F."/>
            <person name="Czemmel S."/>
            <person name="Nahnsen S."/>
            <person name="Gross H."/>
        </authorList>
    </citation>
    <scope>NUCLEOTIDE SEQUENCE [LARGE SCALE GENOMIC DNA]</scope>
    <source>
        <strain evidence="6 7">ATCC 31962</strain>
    </source>
</reference>
<evidence type="ECO:0000259" key="5">
    <source>
        <dbReference type="Pfam" id="PF06594"/>
    </source>
</evidence>
<organism evidence="6 7">
    <name type="scientific">[Empedobacter] haloabium</name>
    <dbReference type="NCBI Taxonomy" id="592317"/>
    <lineage>
        <taxon>Bacteria</taxon>
        <taxon>Pseudomonadati</taxon>
        <taxon>Pseudomonadota</taxon>
        <taxon>Betaproteobacteria</taxon>
        <taxon>Burkholderiales</taxon>
        <taxon>Oxalobacteraceae</taxon>
        <taxon>Telluria group</taxon>
        <taxon>Telluria group incertae sedis</taxon>
    </lineage>
</organism>
<sequence length="1110" mass="110720">MAFNSKYRPAHALRPSLDHRGDETNLTPHQAAPRKMGAASGPGDDPGTLVLTETASGAVALARAGDDLVIQYGDAGQMTVLGQFAGSGVGRIEFAGAVSIDTADLAMQLVLNGTAGDDQLAGVAAAWSADDQIRGFGGADHLIDSDGGSNLLDGGDGNDTICYAADGDNAVEGGAGNDSIVSQGAAGTAHASVVAGGAGDDCLVGGAAAETYVLRRGDGNDSILGDRSADGGDAGSVDRIVFGPGIALDDVAFSQEATMLVLRLRDPDDPAATQSVRVFEWFGEHGSHYIEWFEFASGVVLDAAQVTAAATRMSGTDGADALRGYAETTLIEGGDGADSILANSSGAVTVRGGAGNDYIGYVPRAATLMEGGSGDDTIAGQGPANAFEHVIAGGTGNDSLQGSEGREAYLFNRGDGSDVVRDTGPASQADRIVLGAGIARSDVAATREGDDLLLRIAGEAGSTDSIRVQQWFYSAERRIESVQFADGGSLTATQLSAQANTLIGTAGNDTLTGYYGTPLIDGLGGDDTITGGGTAAVLRGGSGNDRVLYAGNVNNTVEGGSGDDYLAWTYGSSPYAGNLLAGGSGNDTLVGGDGADTYQYNRGDGSDVIGDVGAAWVADRLVFGAGIARADLLDTRMGQDLLLLVRDAGNPDALDRIRVRDWFAGDSYRIERLEFASGPALGGSQLATLGATLKGTEGNDTLNSHAETRAIDGGGGNDTITGGALVASLQGGAGNDTIRFAAEANAVVDGGSGNDILTASSATGAMGTTRISGGSGDDTITGTYGATTYYVNRGDGRDVVTDNGDTASIDRLVFGAGIGQGDLALRRGGNDLVVAVGEDPANPTVGERIVVTGWFASAGRVVERIEFADGSFLTAAQVNGMSFGTAGADTLGTPQEQYLLAGLGGDDRLTAAGRATLLDGGAGNDTLAGGAAADFLYGGRGNDSLAAGGNDVVGFNAGDGADTLLAASGDITLSLGGALDPAQLRLSQAGSDLLLGLGGGDSVTLRDWYAGSAAHGVARLQLVGPNGAGTALYDFRALAGAFDSARAADGTLVAWDAGAGLAGAALACSAGTAYGGAIAADVAAHGSVTLLAPLLDVLRSGLFGIEAQGG</sequence>
<comment type="subcellular location">
    <subcellularLocation>
        <location evidence="1">Secreted</location>
    </subcellularLocation>
</comment>
<keyword evidence="2" id="KW-0964">Secreted</keyword>
<feature type="domain" description="Haemolysin-type calcium binding-related" evidence="5">
    <location>
        <begin position="846"/>
        <end position="877"/>
    </location>
</feature>
<dbReference type="PANTHER" id="PTHR38340">
    <property type="entry name" value="S-LAYER PROTEIN"/>
    <property type="match status" value="1"/>
</dbReference>
<keyword evidence="7" id="KW-1185">Reference proteome</keyword>
<dbReference type="PRINTS" id="PR00313">
    <property type="entry name" value="CABNDNGRPT"/>
</dbReference>
<protein>
    <submittedName>
        <fullName evidence="6">Calcium-binding protein</fullName>
    </submittedName>
</protein>
<dbReference type="InterPro" id="IPR001343">
    <property type="entry name" value="Hemolysn_Ca-bd"/>
</dbReference>
<dbReference type="SUPFAM" id="SSF51120">
    <property type="entry name" value="beta-Roll"/>
    <property type="match status" value="5"/>
</dbReference>
<dbReference type="Gene3D" id="2.160.20.160">
    <property type="match status" value="1"/>
</dbReference>
<dbReference type="InterPro" id="IPR050557">
    <property type="entry name" value="RTX_toxin/Mannuronan_C5-epim"/>
</dbReference>
<evidence type="ECO:0000313" key="6">
    <source>
        <dbReference type="EMBL" id="WUR15638.1"/>
    </source>
</evidence>
<dbReference type="InterPro" id="IPR010566">
    <property type="entry name" value="Haemolys_ca-bd"/>
</dbReference>
<dbReference type="InterPro" id="IPR011049">
    <property type="entry name" value="Serralysin-like_metalloprot_C"/>
</dbReference>
<gene>
    <name evidence="6" type="ORF">E7V67_011200</name>
</gene>
<feature type="domain" description="Haemolysin-type calcium binding-related" evidence="5">
    <location>
        <begin position="640"/>
        <end position="678"/>
    </location>
</feature>
<evidence type="ECO:0000256" key="3">
    <source>
        <dbReference type="ARBA" id="ARBA00022837"/>
    </source>
</evidence>
<name>A0ABZ1USH6_9BURK</name>
<proteinExistence type="predicted"/>
<evidence type="ECO:0000313" key="7">
    <source>
        <dbReference type="Proteomes" id="UP000321323"/>
    </source>
</evidence>
<feature type="region of interest" description="Disordered" evidence="4">
    <location>
        <begin position="1"/>
        <end position="47"/>
    </location>
</feature>
<dbReference type="PANTHER" id="PTHR38340:SF1">
    <property type="entry name" value="S-LAYER PROTEIN"/>
    <property type="match status" value="1"/>
</dbReference>
<dbReference type="EMBL" id="CP136508">
    <property type="protein sequence ID" value="WUR15638.1"/>
    <property type="molecule type" value="Genomic_DNA"/>
</dbReference>
<dbReference type="Proteomes" id="UP000321323">
    <property type="component" value="Chromosome"/>
</dbReference>
<feature type="domain" description="Haemolysin-type calcium binding-related" evidence="5">
    <location>
        <begin position="460"/>
        <end position="494"/>
    </location>
</feature>
<evidence type="ECO:0000256" key="2">
    <source>
        <dbReference type="ARBA" id="ARBA00022525"/>
    </source>
</evidence>
<dbReference type="Gene3D" id="2.150.10.10">
    <property type="entry name" value="Serralysin-like metalloprotease, C-terminal"/>
    <property type="match status" value="6"/>
</dbReference>
<dbReference type="Pfam" id="PF00353">
    <property type="entry name" value="HemolysinCabind"/>
    <property type="match status" value="10"/>
</dbReference>
<accession>A0ABZ1USH6</accession>
<evidence type="ECO:0000256" key="4">
    <source>
        <dbReference type="SAM" id="MobiDB-lite"/>
    </source>
</evidence>
<evidence type="ECO:0000256" key="1">
    <source>
        <dbReference type="ARBA" id="ARBA00004613"/>
    </source>
</evidence>
<keyword evidence="3" id="KW-0106">Calcium</keyword>